<dbReference type="InterPro" id="IPR032823">
    <property type="entry name" value="BCA_ABC_TP_C"/>
</dbReference>
<dbReference type="Pfam" id="PF12399">
    <property type="entry name" value="BCA_ABC_TP_C"/>
    <property type="match status" value="1"/>
</dbReference>
<dbReference type="SMART" id="SM00382">
    <property type="entry name" value="AAA"/>
    <property type="match status" value="1"/>
</dbReference>
<evidence type="ECO:0000313" key="6">
    <source>
        <dbReference type="Proteomes" id="UP001060164"/>
    </source>
</evidence>
<dbReference type="Pfam" id="PF00005">
    <property type="entry name" value="ABC_tran"/>
    <property type="match status" value="1"/>
</dbReference>
<proteinExistence type="predicted"/>
<dbReference type="Proteomes" id="UP001060164">
    <property type="component" value="Chromosome"/>
</dbReference>
<dbReference type="InterPro" id="IPR003439">
    <property type="entry name" value="ABC_transporter-like_ATP-bd"/>
</dbReference>
<dbReference type="PANTHER" id="PTHR45772">
    <property type="entry name" value="CONSERVED COMPONENT OF ABC TRANSPORTER FOR NATURAL AMINO ACIDS-RELATED"/>
    <property type="match status" value="1"/>
</dbReference>
<keyword evidence="1" id="KW-0813">Transport</keyword>
<dbReference type="GO" id="GO:0005524">
    <property type="term" value="F:ATP binding"/>
    <property type="evidence" value="ECO:0007669"/>
    <property type="project" value="UniProtKB-KW"/>
</dbReference>
<evidence type="ECO:0000256" key="2">
    <source>
        <dbReference type="ARBA" id="ARBA00022741"/>
    </source>
</evidence>
<dbReference type="PANTHER" id="PTHR45772:SF7">
    <property type="entry name" value="AMINO ACID ABC TRANSPORTER ATP-BINDING PROTEIN"/>
    <property type="match status" value="1"/>
</dbReference>
<dbReference type="InterPro" id="IPR003593">
    <property type="entry name" value="AAA+_ATPase"/>
</dbReference>
<dbReference type="InterPro" id="IPR051120">
    <property type="entry name" value="ABC_AA/LPS_Transport"/>
</dbReference>
<keyword evidence="2" id="KW-0547">Nucleotide-binding</keyword>
<name>A0ABY5VKU2_9FIRM</name>
<evidence type="ECO:0000259" key="4">
    <source>
        <dbReference type="PROSITE" id="PS50893"/>
    </source>
</evidence>
<accession>A0ABY5VKU2</accession>
<gene>
    <name evidence="5" type="ORF">NQ502_07195</name>
</gene>
<dbReference type="EMBL" id="CP102290">
    <property type="protein sequence ID" value="UWP60814.1"/>
    <property type="molecule type" value="Genomic_DNA"/>
</dbReference>
<feature type="domain" description="ABC transporter" evidence="4">
    <location>
        <begin position="5"/>
        <end position="252"/>
    </location>
</feature>
<evidence type="ECO:0000256" key="3">
    <source>
        <dbReference type="ARBA" id="ARBA00022840"/>
    </source>
</evidence>
<dbReference type="SUPFAM" id="SSF52540">
    <property type="entry name" value="P-loop containing nucleoside triphosphate hydrolases"/>
    <property type="match status" value="1"/>
</dbReference>
<protein>
    <submittedName>
        <fullName evidence="5">ABC transporter ATP-binding protein</fullName>
    </submittedName>
</protein>
<dbReference type="Gene3D" id="3.40.50.300">
    <property type="entry name" value="P-loop containing nucleotide triphosphate hydrolases"/>
    <property type="match status" value="1"/>
</dbReference>
<dbReference type="CDD" id="cd03219">
    <property type="entry name" value="ABC_Mj1267_LivG_branched"/>
    <property type="match status" value="1"/>
</dbReference>
<keyword evidence="3 5" id="KW-0067">ATP-binding</keyword>
<dbReference type="PROSITE" id="PS50893">
    <property type="entry name" value="ABC_TRANSPORTER_2"/>
    <property type="match status" value="1"/>
</dbReference>
<dbReference type="RefSeq" id="WP_028527516.1">
    <property type="nucleotide sequence ID" value="NZ_CABLBR010000003.1"/>
</dbReference>
<sequence length="255" mass="28565">MSSVLKVTGVTQKFGGLKALSNINMQIEPGEIVGIIGPNGAGKTTLFNIVTGIYTPTEGRVELDGEDITGVKPYLIARRGFARTFQNIRLFAKLSAMDNVILGMHGHTKVNLADAIFHTPKKRREEEACSRRAEEYLKLMNLWDDRFALASSLPYGKQRRLEIARALATNPKLLLLDEPAAGMNEQETEELLHMVRELRDLGYTILLIEHDMKFVMNVCERIYVLNYGELLAEGDPTAVRNNPMVIEAYLGKEDD</sequence>
<keyword evidence="6" id="KW-1185">Reference proteome</keyword>
<evidence type="ECO:0000313" key="5">
    <source>
        <dbReference type="EMBL" id="UWP60814.1"/>
    </source>
</evidence>
<reference evidence="5" key="1">
    <citation type="journal article" date="2022" name="Cell">
        <title>Design, construction, and in vivo augmentation of a complex gut microbiome.</title>
        <authorList>
            <person name="Cheng A.G."/>
            <person name="Ho P.Y."/>
            <person name="Aranda-Diaz A."/>
            <person name="Jain S."/>
            <person name="Yu F.B."/>
            <person name="Meng X."/>
            <person name="Wang M."/>
            <person name="Iakiviak M."/>
            <person name="Nagashima K."/>
            <person name="Zhao A."/>
            <person name="Murugkar P."/>
            <person name="Patil A."/>
            <person name="Atabakhsh K."/>
            <person name="Weakley A."/>
            <person name="Yan J."/>
            <person name="Brumbaugh A.R."/>
            <person name="Higginbottom S."/>
            <person name="Dimas A."/>
            <person name="Shiver A.L."/>
            <person name="Deutschbauer A."/>
            <person name="Neff N."/>
            <person name="Sonnenburg J.L."/>
            <person name="Huang K.C."/>
            <person name="Fischbach M.A."/>
        </authorList>
    </citation>
    <scope>NUCLEOTIDE SEQUENCE</scope>
    <source>
        <strain evidence="5">DSM 19829</strain>
    </source>
</reference>
<evidence type="ECO:0000256" key="1">
    <source>
        <dbReference type="ARBA" id="ARBA00022448"/>
    </source>
</evidence>
<organism evidence="5 6">
    <name type="scientific">Ruminococcus gauvreauii</name>
    <dbReference type="NCBI Taxonomy" id="438033"/>
    <lineage>
        <taxon>Bacteria</taxon>
        <taxon>Bacillati</taxon>
        <taxon>Bacillota</taxon>
        <taxon>Clostridia</taxon>
        <taxon>Eubacteriales</taxon>
        <taxon>Oscillospiraceae</taxon>
        <taxon>Ruminococcus</taxon>
    </lineage>
</organism>
<dbReference type="InterPro" id="IPR027417">
    <property type="entry name" value="P-loop_NTPase"/>
</dbReference>